<name>A0A3L6TSI9_PANMI</name>
<feature type="chain" id="PRO_5018145458" evidence="1">
    <location>
        <begin position="23"/>
        <end position="160"/>
    </location>
</feature>
<gene>
    <name evidence="2" type="ORF">C2845_PM01G36790</name>
</gene>
<reference evidence="3" key="1">
    <citation type="journal article" date="2019" name="Nat. Commun.">
        <title>The genome of broomcorn millet.</title>
        <authorList>
            <person name="Zou C."/>
            <person name="Miki D."/>
            <person name="Li D."/>
            <person name="Tang Q."/>
            <person name="Xiao L."/>
            <person name="Rajput S."/>
            <person name="Deng P."/>
            <person name="Jia W."/>
            <person name="Huang R."/>
            <person name="Zhang M."/>
            <person name="Sun Y."/>
            <person name="Hu J."/>
            <person name="Fu X."/>
            <person name="Schnable P.S."/>
            <person name="Li F."/>
            <person name="Zhang H."/>
            <person name="Feng B."/>
            <person name="Zhu X."/>
            <person name="Liu R."/>
            <person name="Schnable J.C."/>
            <person name="Zhu J.-K."/>
            <person name="Zhang H."/>
        </authorList>
    </citation>
    <scope>NUCLEOTIDE SEQUENCE [LARGE SCALE GENOMIC DNA]</scope>
</reference>
<keyword evidence="3" id="KW-1185">Reference proteome</keyword>
<dbReference type="Proteomes" id="UP000275267">
    <property type="component" value="Unassembled WGS sequence"/>
</dbReference>
<evidence type="ECO:0000256" key="1">
    <source>
        <dbReference type="SAM" id="SignalP"/>
    </source>
</evidence>
<evidence type="ECO:0000313" key="3">
    <source>
        <dbReference type="Proteomes" id="UP000275267"/>
    </source>
</evidence>
<dbReference type="EMBL" id="PQIB02000001">
    <property type="protein sequence ID" value="RLN42495.1"/>
    <property type="molecule type" value="Genomic_DNA"/>
</dbReference>
<comment type="caution">
    <text evidence="2">The sequence shown here is derived from an EMBL/GenBank/DDBJ whole genome shotgun (WGS) entry which is preliminary data.</text>
</comment>
<feature type="signal peptide" evidence="1">
    <location>
        <begin position="1"/>
        <end position="22"/>
    </location>
</feature>
<proteinExistence type="predicted"/>
<accession>A0A3L6TSI9</accession>
<organism evidence="2 3">
    <name type="scientific">Panicum miliaceum</name>
    <name type="common">Proso millet</name>
    <name type="synonym">Broomcorn millet</name>
    <dbReference type="NCBI Taxonomy" id="4540"/>
    <lineage>
        <taxon>Eukaryota</taxon>
        <taxon>Viridiplantae</taxon>
        <taxon>Streptophyta</taxon>
        <taxon>Embryophyta</taxon>
        <taxon>Tracheophyta</taxon>
        <taxon>Spermatophyta</taxon>
        <taxon>Magnoliopsida</taxon>
        <taxon>Liliopsida</taxon>
        <taxon>Poales</taxon>
        <taxon>Poaceae</taxon>
        <taxon>PACMAD clade</taxon>
        <taxon>Panicoideae</taxon>
        <taxon>Panicodae</taxon>
        <taxon>Paniceae</taxon>
        <taxon>Panicinae</taxon>
        <taxon>Panicum</taxon>
        <taxon>Panicum sect. Panicum</taxon>
    </lineage>
</organism>
<keyword evidence="1" id="KW-0732">Signal</keyword>
<sequence>MASSKVLAVFALLALCAASASATSYLQYTPPMMQPYPLAMLQQQRCMALMMQGIMSPECQQLGAMYPITQQMQQQRCMTLMMQGIMSPECQQLGAIYPITQMQMQQQYYIPSVMQGVMAPRCQCGSMCQTPMQLPYMYNTGAMMNNPLGYPEQCVAGCSC</sequence>
<evidence type="ECO:0000313" key="2">
    <source>
        <dbReference type="EMBL" id="RLN42495.1"/>
    </source>
</evidence>
<protein>
    <submittedName>
        <fullName evidence="2">Uncharacterized protein</fullName>
    </submittedName>
</protein>
<dbReference type="AlphaFoldDB" id="A0A3L6TSI9"/>